<feature type="binding site" evidence="1">
    <location>
        <position position="48"/>
    </location>
    <ligand>
        <name>Fe cation</name>
        <dbReference type="ChEBI" id="CHEBI:24875"/>
    </ligand>
</feature>
<comment type="subcellular location">
    <subcellularLocation>
        <location evidence="1">Cell membrane</location>
        <topology evidence="1">Multi-pass membrane protein</topology>
    </subcellularLocation>
</comment>
<feature type="transmembrane region" description="Helical" evidence="1">
    <location>
        <begin position="74"/>
        <end position="103"/>
    </location>
</feature>
<keyword evidence="1" id="KW-0560">Oxidoreductase</keyword>
<comment type="caution">
    <text evidence="2">The sequence shown here is derived from an EMBL/GenBank/DDBJ whole genome shotgun (WGS) entry which is preliminary data.</text>
</comment>
<feature type="binding site" evidence="1">
    <location>
        <position position="104"/>
    </location>
    <ligand>
        <name>Fe cation</name>
        <dbReference type="ChEBI" id="CHEBI:24875"/>
    </ligand>
</feature>
<evidence type="ECO:0000256" key="1">
    <source>
        <dbReference type="HAMAP-Rule" id="MF_02093"/>
    </source>
</evidence>
<dbReference type="Pfam" id="PF15461">
    <property type="entry name" value="BCD"/>
    <property type="match status" value="1"/>
</dbReference>
<dbReference type="NCBIfam" id="TIGR03753">
    <property type="entry name" value="blh_monoox"/>
    <property type="match status" value="1"/>
</dbReference>
<dbReference type="GO" id="GO:0003834">
    <property type="term" value="F:beta-carotene 15,15'-dioxygenase activity"/>
    <property type="evidence" value="ECO:0007669"/>
    <property type="project" value="UniProtKB-EC"/>
</dbReference>
<dbReference type="GO" id="GO:0005506">
    <property type="term" value="F:iron ion binding"/>
    <property type="evidence" value="ECO:0007669"/>
    <property type="project" value="UniProtKB-UniRule"/>
</dbReference>
<dbReference type="AlphaFoldDB" id="A0A934ICD4"/>
<feature type="transmembrane region" description="Helical" evidence="1">
    <location>
        <begin position="152"/>
        <end position="174"/>
    </location>
</feature>
<dbReference type="EMBL" id="JAEKPD010000030">
    <property type="protein sequence ID" value="MBJ3764559.1"/>
    <property type="molecule type" value="Genomic_DNA"/>
</dbReference>
<evidence type="ECO:0000313" key="2">
    <source>
        <dbReference type="EMBL" id="MBJ3764559.1"/>
    </source>
</evidence>
<dbReference type="GO" id="GO:0010436">
    <property type="term" value="F:carotenoid dioxygenase activity"/>
    <property type="evidence" value="ECO:0007669"/>
    <property type="project" value="UniProtKB-UniRule"/>
</dbReference>
<keyword evidence="1" id="KW-1133">Transmembrane helix</keyword>
<keyword evidence="1" id="KW-1003">Cell membrane</keyword>
<feature type="transmembrane region" description="Helical" evidence="1">
    <location>
        <begin position="115"/>
        <end position="131"/>
    </location>
</feature>
<keyword evidence="1" id="KW-0408">Iron</keyword>
<keyword evidence="1" id="KW-0479">Metal-binding</keyword>
<dbReference type="Proteomes" id="UP000642488">
    <property type="component" value="Unassembled WGS sequence"/>
</dbReference>
<sequence>MKAAPPWQTWLFLLATASAILSMGIIQPDLTAQAFILVALVAVFGLPHGALDLPIAQKLWPLEGWRGTLRFSTLYLGIAGLVLIFWIIAPGAALVAFLAYSSVHFSADWDDSPAILRWTGGIATIAAPALFHRHEVMQIFGYLAPPSSAEPVATGLAALGVAALIGLAGALALRSDLRGRAALEQGTLWVAALSLAPILYFVVYFCALHSVRHMTEALDWTKDRRTAAWTAVLLSGLTVVAAGVASMLIRASDPISIEDTISKTVFIGLAALTVPHMLLVDRFQRHARRNPA</sequence>
<dbReference type="GO" id="GO:0005886">
    <property type="term" value="C:plasma membrane"/>
    <property type="evidence" value="ECO:0007669"/>
    <property type="project" value="UniProtKB-SubCell"/>
</dbReference>
<proteinExistence type="inferred from homology"/>
<keyword evidence="1" id="KW-0223">Dioxygenase</keyword>
<keyword evidence="1" id="KW-0472">Membrane</keyword>
<evidence type="ECO:0000313" key="3">
    <source>
        <dbReference type="Proteomes" id="UP000642488"/>
    </source>
</evidence>
<feature type="transmembrane region" description="Helical" evidence="1">
    <location>
        <begin position="34"/>
        <end position="53"/>
    </location>
</feature>
<name>A0A934ICD4_9RHOB</name>
<comment type="function">
    <text evidence="1">Catalyzes the cleavage of beta-carotene at its central double bond (15,15') to yield two molecules of all-trans-retinal.</text>
</comment>
<reference evidence="2" key="1">
    <citation type="submission" date="2020-12" db="EMBL/GenBank/DDBJ databases">
        <title>Bacterial taxonomy.</title>
        <authorList>
            <person name="Pan X."/>
        </authorList>
    </citation>
    <scope>NUCLEOTIDE SEQUENCE</scope>
    <source>
        <strain evidence="2">KCTC 52957</strain>
    </source>
</reference>
<comment type="similarity">
    <text evidence="1">Belongs to the Brp/Blh beta-carotene diooxygenase family.</text>
</comment>
<accession>A0A934ICD4</accession>
<dbReference type="RefSeq" id="WP_198917731.1">
    <property type="nucleotide sequence ID" value="NZ_JAEKPD010000030.1"/>
</dbReference>
<keyword evidence="3" id="KW-1185">Reference proteome</keyword>
<organism evidence="2 3">
    <name type="scientific">Palleronia pontilimi</name>
    <dbReference type="NCBI Taxonomy" id="1964209"/>
    <lineage>
        <taxon>Bacteria</taxon>
        <taxon>Pseudomonadati</taxon>
        <taxon>Pseudomonadota</taxon>
        <taxon>Alphaproteobacteria</taxon>
        <taxon>Rhodobacterales</taxon>
        <taxon>Roseobacteraceae</taxon>
        <taxon>Palleronia</taxon>
    </lineage>
</organism>
<keyword evidence="1" id="KW-0812">Transmembrane</keyword>
<feature type="transmembrane region" description="Helical" evidence="1">
    <location>
        <begin position="186"/>
        <end position="207"/>
    </location>
</feature>
<feature type="transmembrane region" description="Helical" evidence="1">
    <location>
        <begin position="228"/>
        <end position="249"/>
    </location>
</feature>
<feature type="binding site" evidence="1">
    <location>
        <position position="213"/>
    </location>
    <ligand>
        <name>Fe cation</name>
        <dbReference type="ChEBI" id="CHEBI:24875"/>
    </ligand>
</feature>
<comment type="catalytic activity">
    <reaction evidence="1">
        <text>all-trans-beta-carotene + O2 = 2 all-trans-retinal</text>
        <dbReference type="Rhea" id="RHEA:32887"/>
        <dbReference type="ChEBI" id="CHEBI:15379"/>
        <dbReference type="ChEBI" id="CHEBI:17579"/>
        <dbReference type="ChEBI" id="CHEBI:17898"/>
        <dbReference type="EC" id="1.13.11.63"/>
    </reaction>
</comment>
<feature type="transmembrane region" description="Helical" evidence="1">
    <location>
        <begin position="261"/>
        <end position="280"/>
    </location>
</feature>
<gene>
    <name evidence="2" type="ORF">ILP92_17630</name>
</gene>
<protein>
    <recommendedName>
        <fullName evidence="1">Probable beta-carotene 15,15'-dioxygenase</fullName>
        <ecNumber evidence="1">1.13.11.63</ecNumber>
    </recommendedName>
</protein>
<dbReference type="InterPro" id="IPR022270">
    <property type="entry name" value="Blh_diox"/>
</dbReference>
<dbReference type="GO" id="GO:0016121">
    <property type="term" value="P:carotene catabolic process"/>
    <property type="evidence" value="ECO:0007669"/>
    <property type="project" value="UniProtKB-UniRule"/>
</dbReference>
<feature type="binding site" evidence="1">
    <location>
        <position position="209"/>
    </location>
    <ligand>
        <name>Fe cation</name>
        <dbReference type="ChEBI" id="CHEBI:24875"/>
    </ligand>
</feature>
<dbReference type="HAMAP" id="MF_02093">
    <property type="entry name" value="Beta_carotene_diox"/>
    <property type="match status" value="1"/>
</dbReference>
<comment type="cofactor">
    <cofactor evidence="1">
        <name>Fe(2+)</name>
        <dbReference type="ChEBI" id="CHEBI:29033"/>
    </cofactor>
</comment>
<dbReference type="EC" id="1.13.11.63" evidence="1"/>